<evidence type="ECO:0000256" key="3">
    <source>
        <dbReference type="ARBA" id="ARBA00023284"/>
    </source>
</evidence>
<dbReference type="SUPFAM" id="SSF52833">
    <property type="entry name" value="Thioredoxin-like"/>
    <property type="match status" value="1"/>
</dbReference>
<dbReference type="PROSITE" id="PS51352">
    <property type="entry name" value="THIOREDOXIN_2"/>
    <property type="match status" value="1"/>
</dbReference>
<name>A0AAP0N7L8_LIQFO</name>
<comment type="caution">
    <text evidence="5">The sequence shown here is derived from an EMBL/GenBank/DDBJ whole genome shotgun (WGS) entry which is preliminary data.</text>
</comment>
<dbReference type="InterPro" id="IPR050620">
    <property type="entry name" value="Thioredoxin_H-type-like"/>
</dbReference>
<sequence>MGRNSIVRPSLLRHLLRNRPCYSSFIRSSSLNETLISSPPIASLTTAIKPSSNSSTNLQFLRHFSHFRTLCSSSGPSNIVLIKSEEEFNNSLRKVQDEPLPAIFYFTAVWCGPCRFISPIIGELSEKYPCVTTYKIDIDQEGLGSTLSELNISSVPTLHFYKNGKKAFEVIGADVALLKDTMERLYMQD</sequence>
<dbReference type="PRINTS" id="PR00421">
    <property type="entry name" value="THIOREDOXIN"/>
</dbReference>
<dbReference type="Gene3D" id="3.40.30.10">
    <property type="entry name" value="Glutaredoxin"/>
    <property type="match status" value="1"/>
</dbReference>
<evidence type="ECO:0000256" key="2">
    <source>
        <dbReference type="ARBA" id="ARBA00023157"/>
    </source>
</evidence>
<keyword evidence="1" id="KW-0813">Transport</keyword>
<keyword evidence="6" id="KW-1185">Reference proteome</keyword>
<dbReference type="Pfam" id="PF00085">
    <property type="entry name" value="Thioredoxin"/>
    <property type="match status" value="1"/>
</dbReference>
<accession>A0AAP0N7L8</accession>
<evidence type="ECO:0000313" key="5">
    <source>
        <dbReference type="EMBL" id="KAK9267955.1"/>
    </source>
</evidence>
<keyword evidence="1" id="KW-0249">Electron transport</keyword>
<feature type="domain" description="Thioredoxin" evidence="4">
    <location>
        <begin position="58"/>
        <end position="189"/>
    </location>
</feature>
<organism evidence="5 6">
    <name type="scientific">Liquidambar formosana</name>
    <name type="common">Formosan gum</name>
    <dbReference type="NCBI Taxonomy" id="63359"/>
    <lineage>
        <taxon>Eukaryota</taxon>
        <taxon>Viridiplantae</taxon>
        <taxon>Streptophyta</taxon>
        <taxon>Embryophyta</taxon>
        <taxon>Tracheophyta</taxon>
        <taxon>Spermatophyta</taxon>
        <taxon>Magnoliopsida</taxon>
        <taxon>eudicotyledons</taxon>
        <taxon>Gunneridae</taxon>
        <taxon>Pentapetalae</taxon>
        <taxon>Saxifragales</taxon>
        <taxon>Altingiaceae</taxon>
        <taxon>Liquidambar</taxon>
    </lineage>
</organism>
<evidence type="ECO:0000256" key="1">
    <source>
        <dbReference type="ARBA" id="ARBA00022982"/>
    </source>
</evidence>
<dbReference type="Proteomes" id="UP001415857">
    <property type="component" value="Unassembled WGS sequence"/>
</dbReference>
<reference evidence="5 6" key="1">
    <citation type="journal article" date="2024" name="Plant J.">
        <title>Genome sequences and population genomics reveal climatic adaptation and genomic divergence between two closely related sweetgum species.</title>
        <authorList>
            <person name="Xu W.Q."/>
            <person name="Ren C.Q."/>
            <person name="Zhang X.Y."/>
            <person name="Comes H.P."/>
            <person name="Liu X.H."/>
            <person name="Li Y.G."/>
            <person name="Kettle C.J."/>
            <person name="Jalonen R."/>
            <person name="Gaisberger H."/>
            <person name="Ma Y.Z."/>
            <person name="Qiu Y.X."/>
        </authorList>
    </citation>
    <scope>NUCLEOTIDE SEQUENCE [LARGE SCALE GENOMIC DNA]</scope>
    <source>
        <strain evidence="5">Hangzhou</strain>
    </source>
</reference>
<keyword evidence="3" id="KW-0676">Redox-active center</keyword>
<keyword evidence="2" id="KW-1015">Disulfide bond</keyword>
<proteinExistence type="predicted"/>
<evidence type="ECO:0000259" key="4">
    <source>
        <dbReference type="PROSITE" id="PS51352"/>
    </source>
</evidence>
<evidence type="ECO:0000313" key="6">
    <source>
        <dbReference type="Proteomes" id="UP001415857"/>
    </source>
</evidence>
<gene>
    <name evidence="5" type="ORF">L1049_010392</name>
</gene>
<protein>
    <recommendedName>
        <fullName evidence="4">Thioredoxin domain-containing protein</fullName>
    </recommendedName>
</protein>
<dbReference type="FunFam" id="3.40.30.10:FF:000245">
    <property type="entry name" value="Thioredoxin"/>
    <property type="match status" value="1"/>
</dbReference>
<dbReference type="InterPro" id="IPR036249">
    <property type="entry name" value="Thioredoxin-like_sf"/>
</dbReference>
<dbReference type="AlphaFoldDB" id="A0AAP0N7L8"/>
<dbReference type="PANTHER" id="PTHR10438:SF405">
    <property type="entry name" value="THIOREDOXIN DOMAIN-CONTAINING PROTEIN"/>
    <property type="match status" value="1"/>
</dbReference>
<dbReference type="EMBL" id="JBBPBK010000016">
    <property type="protein sequence ID" value="KAK9267955.1"/>
    <property type="molecule type" value="Genomic_DNA"/>
</dbReference>
<dbReference type="InterPro" id="IPR013766">
    <property type="entry name" value="Thioredoxin_domain"/>
</dbReference>
<dbReference type="PANTHER" id="PTHR10438">
    <property type="entry name" value="THIOREDOXIN"/>
    <property type="match status" value="1"/>
</dbReference>
<dbReference type="CDD" id="cd02947">
    <property type="entry name" value="TRX_family"/>
    <property type="match status" value="1"/>
</dbReference>